<evidence type="ECO:0000313" key="3">
    <source>
        <dbReference type="Proteomes" id="UP000020681"/>
    </source>
</evidence>
<evidence type="ECO:0000259" key="1">
    <source>
        <dbReference type="Pfam" id="PF00934"/>
    </source>
</evidence>
<accession>A0ABN0QVF4</accession>
<evidence type="ECO:0000313" key="2">
    <source>
        <dbReference type="EMBL" id="EUA88628.1"/>
    </source>
</evidence>
<comment type="caution">
    <text evidence="2">The sequence shown here is derived from an EMBL/GenBank/DDBJ whole genome shotgun (WGS) entry which is preliminary data.</text>
</comment>
<sequence>MVPAAADEVSALTAAQFAAHAQMYQAVSAQASAIHEMFVNTLGISSGSYAATETANAAAAG</sequence>
<keyword evidence="3" id="KW-1185">Reference proteome</keyword>
<dbReference type="EMBL" id="JAOL01000137">
    <property type="protein sequence ID" value="EUA88628.1"/>
    <property type="molecule type" value="Genomic_DNA"/>
</dbReference>
<dbReference type="SUPFAM" id="SSF140459">
    <property type="entry name" value="PE/PPE dimer-like"/>
    <property type="match status" value="1"/>
</dbReference>
<dbReference type="InterPro" id="IPR038332">
    <property type="entry name" value="PPE_sf"/>
</dbReference>
<name>A0ABN0QVF4_MYCUL</name>
<dbReference type="Gene3D" id="1.10.287.850">
    <property type="entry name" value="HP0062-like domain"/>
    <property type="match status" value="1"/>
</dbReference>
<gene>
    <name evidence="2" type="ORF">I551_4883</name>
</gene>
<dbReference type="InterPro" id="IPR000084">
    <property type="entry name" value="PE-PGRS_N"/>
</dbReference>
<organism evidence="2 3">
    <name type="scientific">Mycobacterium ulcerans str. Harvey</name>
    <dbReference type="NCBI Taxonomy" id="1299332"/>
    <lineage>
        <taxon>Bacteria</taxon>
        <taxon>Bacillati</taxon>
        <taxon>Actinomycetota</taxon>
        <taxon>Actinomycetes</taxon>
        <taxon>Mycobacteriales</taxon>
        <taxon>Mycobacteriaceae</taxon>
        <taxon>Mycobacterium</taxon>
        <taxon>Mycobacterium ulcerans group</taxon>
    </lineage>
</organism>
<reference evidence="2 3" key="1">
    <citation type="submission" date="2014-01" db="EMBL/GenBank/DDBJ databases">
        <authorList>
            <person name="Dobos K."/>
            <person name="Lenaerts A."/>
            <person name="Ordway D."/>
            <person name="DeGroote M.A."/>
            <person name="Parker T."/>
            <person name="Sizemore C."/>
            <person name="Tallon L.J."/>
            <person name="Sadzewicz L.K."/>
            <person name="Sengamalay N."/>
            <person name="Fraser C.M."/>
            <person name="Hine E."/>
            <person name="Shefchek K.A."/>
            <person name="Das S.P."/>
            <person name="Tettelin H."/>
        </authorList>
    </citation>
    <scope>NUCLEOTIDE SEQUENCE [LARGE SCALE GENOMIC DNA]</scope>
    <source>
        <strain evidence="2 3">Harvey</strain>
    </source>
</reference>
<dbReference type="Proteomes" id="UP000020681">
    <property type="component" value="Unassembled WGS sequence"/>
</dbReference>
<proteinExistence type="predicted"/>
<feature type="domain" description="PE" evidence="1">
    <location>
        <begin position="2"/>
        <end position="56"/>
    </location>
</feature>
<dbReference type="Pfam" id="PF00934">
    <property type="entry name" value="PE"/>
    <property type="match status" value="1"/>
</dbReference>
<protein>
    <submittedName>
        <fullName evidence="2">PE family protein</fullName>
    </submittedName>
</protein>